<comment type="caution">
    <text evidence="2">The sequence shown here is derived from an EMBL/GenBank/DDBJ whole genome shotgun (WGS) entry which is preliminary data.</text>
</comment>
<accession>A0A8H8DMC3</accession>
<evidence type="ECO:0000256" key="1">
    <source>
        <dbReference type="SAM" id="MobiDB-lite"/>
    </source>
</evidence>
<dbReference type="AlphaFoldDB" id="A0A8H8DMC3"/>
<evidence type="ECO:0000313" key="2">
    <source>
        <dbReference type="EMBL" id="KAG5463581.1"/>
    </source>
</evidence>
<feature type="compositionally biased region" description="Low complexity" evidence="1">
    <location>
        <begin position="194"/>
        <end position="210"/>
    </location>
</feature>
<gene>
    <name evidence="2" type="ORF">BJ554DRAFT_6307</name>
</gene>
<proteinExistence type="predicted"/>
<sequence length="216" mass="22073">HPPAHFAPNVQPRTRGTLEAAAPVHNLPPARSNPDSMSSASGCAAARAARLLLPGAAGAAAAASAAGNARWAGYLWPPHGVASASAALRPWRPRLSAPAAFLHSGAGDGLGKKPDSVKRLKRYRSTSVRERLGMPPIVREDPKKKSRPVISIYEAEWNNPGTLAAEVDIPPAADEAHAAAEAVAAQIAIPEEAAKEANASAASSAAATTTGSEGEQ</sequence>
<organism evidence="2 3">
    <name type="scientific">Olpidium bornovanus</name>
    <dbReference type="NCBI Taxonomy" id="278681"/>
    <lineage>
        <taxon>Eukaryota</taxon>
        <taxon>Fungi</taxon>
        <taxon>Fungi incertae sedis</taxon>
        <taxon>Olpidiomycota</taxon>
        <taxon>Olpidiomycotina</taxon>
        <taxon>Olpidiomycetes</taxon>
        <taxon>Olpidiales</taxon>
        <taxon>Olpidiaceae</taxon>
        <taxon>Olpidium</taxon>
    </lineage>
</organism>
<keyword evidence="3" id="KW-1185">Reference proteome</keyword>
<protein>
    <submittedName>
        <fullName evidence="2">Uncharacterized protein</fullName>
    </submittedName>
</protein>
<reference evidence="2 3" key="1">
    <citation type="journal article" name="Sci. Rep.">
        <title>Genome-scale phylogenetic analyses confirm Olpidium as the closest living zoosporic fungus to the non-flagellated, terrestrial fungi.</title>
        <authorList>
            <person name="Chang Y."/>
            <person name="Rochon D."/>
            <person name="Sekimoto S."/>
            <person name="Wang Y."/>
            <person name="Chovatia M."/>
            <person name="Sandor L."/>
            <person name="Salamov A."/>
            <person name="Grigoriev I.V."/>
            <person name="Stajich J.E."/>
            <person name="Spatafora J.W."/>
        </authorList>
    </citation>
    <scope>NUCLEOTIDE SEQUENCE [LARGE SCALE GENOMIC DNA]</scope>
    <source>
        <strain evidence="2">S191</strain>
    </source>
</reference>
<dbReference type="Proteomes" id="UP000673691">
    <property type="component" value="Unassembled WGS sequence"/>
</dbReference>
<name>A0A8H8DMC3_9FUNG</name>
<evidence type="ECO:0000313" key="3">
    <source>
        <dbReference type="Proteomes" id="UP000673691"/>
    </source>
</evidence>
<dbReference type="EMBL" id="JAEFCI010000391">
    <property type="protein sequence ID" value="KAG5463581.1"/>
    <property type="molecule type" value="Genomic_DNA"/>
</dbReference>
<feature type="non-terminal residue" evidence="2">
    <location>
        <position position="1"/>
    </location>
</feature>
<feature type="region of interest" description="Disordered" evidence="1">
    <location>
        <begin position="194"/>
        <end position="216"/>
    </location>
</feature>